<gene>
    <name evidence="1" type="ORF">LSINAPIS_LOCUS10097</name>
</gene>
<dbReference type="EMBL" id="FZQP02004000">
    <property type="protein sequence ID" value="VVC99168.1"/>
    <property type="molecule type" value="Genomic_DNA"/>
</dbReference>
<evidence type="ECO:0000313" key="1">
    <source>
        <dbReference type="EMBL" id="VVC99168.1"/>
    </source>
</evidence>
<evidence type="ECO:0000313" key="2">
    <source>
        <dbReference type="Proteomes" id="UP000324832"/>
    </source>
</evidence>
<sequence>MQTYHRRCGENLCRKCIIEKYKWRRKSGIKHGGTVINSIPCTVCHWILCFKHHTVSRVCPGGSNTCVFCSVHTEKVWQRLYS</sequence>
<accession>A0A5E4QNB4</accession>
<name>A0A5E4QNB4_9NEOP</name>
<protein>
    <submittedName>
        <fullName evidence="1">Uncharacterized protein</fullName>
    </submittedName>
</protein>
<dbReference type="Proteomes" id="UP000324832">
    <property type="component" value="Unassembled WGS sequence"/>
</dbReference>
<organism evidence="1 2">
    <name type="scientific">Leptidea sinapis</name>
    <dbReference type="NCBI Taxonomy" id="189913"/>
    <lineage>
        <taxon>Eukaryota</taxon>
        <taxon>Metazoa</taxon>
        <taxon>Ecdysozoa</taxon>
        <taxon>Arthropoda</taxon>
        <taxon>Hexapoda</taxon>
        <taxon>Insecta</taxon>
        <taxon>Pterygota</taxon>
        <taxon>Neoptera</taxon>
        <taxon>Endopterygota</taxon>
        <taxon>Lepidoptera</taxon>
        <taxon>Glossata</taxon>
        <taxon>Ditrysia</taxon>
        <taxon>Papilionoidea</taxon>
        <taxon>Pieridae</taxon>
        <taxon>Dismorphiinae</taxon>
        <taxon>Leptidea</taxon>
    </lineage>
</organism>
<proteinExistence type="predicted"/>
<dbReference type="AlphaFoldDB" id="A0A5E4QNB4"/>
<reference evidence="1 2" key="1">
    <citation type="submission" date="2017-07" db="EMBL/GenBank/DDBJ databases">
        <authorList>
            <person name="Talla V."/>
            <person name="Backstrom N."/>
        </authorList>
    </citation>
    <scope>NUCLEOTIDE SEQUENCE [LARGE SCALE GENOMIC DNA]</scope>
</reference>
<keyword evidence="2" id="KW-1185">Reference proteome</keyword>